<keyword evidence="2" id="KW-1185">Reference proteome</keyword>
<protein>
    <submittedName>
        <fullName evidence="1">Uncharacterized protein</fullName>
    </submittedName>
</protein>
<proteinExistence type="predicted"/>
<dbReference type="GeneID" id="65094257"/>
<evidence type="ECO:0000313" key="1">
    <source>
        <dbReference type="EMBL" id="CVL03758.1"/>
    </source>
</evidence>
<dbReference type="EMBL" id="FCQH01000014">
    <property type="protein sequence ID" value="CVL03758.1"/>
    <property type="molecule type" value="Genomic_DNA"/>
</dbReference>
<sequence>MNRMGHHVYDNDLVIIFWFHARQPINSSQRRLARRDRVFAPIREHYGSSLLPITWRGSDIYITITDCVAVRATLPELMSILERIRVFQYFELCGIIVFDHDNGELTENIRYDRDGVARLIRLHNELRMYWGVNPFDYMITD</sequence>
<dbReference type="RefSeq" id="XP_041688319.1">
    <property type="nucleotide sequence ID" value="XM_041822661.1"/>
</dbReference>
<dbReference type="Proteomes" id="UP000184255">
    <property type="component" value="Unassembled WGS sequence"/>
</dbReference>
<gene>
    <name evidence="1" type="ORF">FMAN_15014</name>
</gene>
<organism evidence="1 2">
    <name type="scientific">Fusarium mangiferae</name>
    <name type="common">Mango malformation disease fungus</name>
    <dbReference type="NCBI Taxonomy" id="192010"/>
    <lineage>
        <taxon>Eukaryota</taxon>
        <taxon>Fungi</taxon>
        <taxon>Dikarya</taxon>
        <taxon>Ascomycota</taxon>
        <taxon>Pezizomycotina</taxon>
        <taxon>Sordariomycetes</taxon>
        <taxon>Hypocreomycetidae</taxon>
        <taxon>Hypocreales</taxon>
        <taxon>Nectriaceae</taxon>
        <taxon>Fusarium</taxon>
        <taxon>Fusarium fujikuroi species complex</taxon>
    </lineage>
</organism>
<reference evidence="2" key="1">
    <citation type="journal article" date="2016" name="Genome Biol. Evol.">
        <title>Comparative 'omics' of the Fusarium fujikuroi species complex highlights differences in genetic potential and metabolite synthesis.</title>
        <authorList>
            <person name="Niehaus E.-M."/>
            <person name="Muensterkoetter M."/>
            <person name="Proctor R.H."/>
            <person name="Brown D.W."/>
            <person name="Sharon A."/>
            <person name="Idan Y."/>
            <person name="Oren-Young L."/>
            <person name="Sieber C.M."/>
            <person name="Novak O."/>
            <person name="Pencik A."/>
            <person name="Tarkowska D."/>
            <person name="Hromadova K."/>
            <person name="Freeman S."/>
            <person name="Maymon M."/>
            <person name="Elazar M."/>
            <person name="Youssef S.A."/>
            <person name="El-Shabrawy E.S.M."/>
            <person name="Shalaby A.B.A."/>
            <person name="Houterman P."/>
            <person name="Brock N.L."/>
            <person name="Burkhardt I."/>
            <person name="Tsavkelova E.A."/>
            <person name="Dickschat J.S."/>
            <person name="Galuszka P."/>
            <person name="Gueldener U."/>
            <person name="Tudzynski B."/>
        </authorList>
    </citation>
    <scope>NUCLEOTIDE SEQUENCE [LARGE SCALE GENOMIC DNA]</scope>
    <source>
        <strain evidence="2">MRC7560</strain>
    </source>
</reference>
<evidence type="ECO:0000313" key="2">
    <source>
        <dbReference type="Proteomes" id="UP000184255"/>
    </source>
</evidence>
<accession>A0A1L7TYY4</accession>
<comment type="caution">
    <text evidence="1">The sequence shown here is derived from an EMBL/GenBank/DDBJ whole genome shotgun (WGS) entry which is preliminary data.</text>
</comment>
<dbReference type="AlphaFoldDB" id="A0A1L7TYY4"/>
<dbReference type="VEuPathDB" id="FungiDB:FMAN_15014"/>
<name>A0A1L7TYY4_FUSMA</name>